<feature type="compositionally biased region" description="Basic and acidic residues" evidence="1">
    <location>
        <begin position="110"/>
        <end position="153"/>
    </location>
</feature>
<evidence type="ECO:0000256" key="2">
    <source>
        <dbReference type="SAM" id="Phobius"/>
    </source>
</evidence>
<proteinExistence type="predicted"/>
<gene>
    <name evidence="3" type="ORF">F0415_06500</name>
</gene>
<dbReference type="RefSeq" id="WP_149860398.1">
    <property type="nucleotide sequence ID" value="NZ_VUOD01000004.1"/>
</dbReference>
<evidence type="ECO:0000313" key="3">
    <source>
        <dbReference type="EMBL" id="KAA2284899.1"/>
    </source>
</evidence>
<feature type="transmembrane region" description="Helical" evidence="2">
    <location>
        <begin position="15"/>
        <end position="39"/>
    </location>
</feature>
<keyword evidence="4" id="KW-1185">Reference proteome</keyword>
<protein>
    <submittedName>
        <fullName evidence="3">TonB C-terminal domain-containing protein</fullName>
    </submittedName>
</protein>
<evidence type="ECO:0000313" key="4">
    <source>
        <dbReference type="Proteomes" id="UP000322165"/>
    </source>
</evidence>
<dbReference type="Gene3D" id="3.30.1150.10">
    <property type="match status" value="1"/>
</dbReference>
<reference evidence="3 4" key="1">
    <citation type="submission" date="2019-09" db="EMBL/GenBank/DDBJ databases">
        <title>Arenimonas chukotkensis sp. nov., a bacterium isolated from Chukotka hot spring, Arctic region, Russia.</title>
        <authorList>
            <person name="Zayulina K.S."/>
            <person name="Prokofeva M.I."/>
            <person name="Elcheninov A.G."/>
            <person name="Novikov A."/>
            <person name="Kochetkova T.V."/>
            <person name="Kublanov I.V."/>
        </authorList>
    </citation>
    <scope>NUCLEOTIDE SEQUENCE [LARGE SCALE GENOMIC DNA]</scope>
    <source>
        <strain evidence="3 4">3729k</strain>
    </source>
</reference>
<dbReference type="EMBL" id="VUOD01000004">
    <property type="protein sequence ID" value="KAA2284899.1"/>
    <property type="molecule type" value="Genomic_DNA"/>
</dbReference>
<dbReference type="Proteomes" id="UP000322165">
    <property type="component" value="Unassembled WGS sequence"/>
</dbReference>
<dbReference type="AlphaFoldDB" id="A0A5B2ZA48"/>
<evidence type="ECO:0000256" key="1">
    <source>
        <dbReference type="SAM" id="MobiDB-lite"/>
    </source>
</evidence>
<sequence>MHADALQRPRETEDLAPAVTMALALHVGLAAVLLLAGWLEAPPRRVSVAGPVVEAALVISAADLARAERAAETPRPQEVAPPPQPRPEPRPQDSPAPPQPAPQEQLPVPDTREQEAAARLALEREQRAREEAEERRRQEQADLTERRKQEEAERRQRLREQQLAQLQEIRRQREEAARRARLEEQRLQQLADREAEPTPSPAPAARTGPVSGNEGTDTGLLAQYKIAMHQTAHSNWNRVLAPERVRCEVRFTQIPGGEVINVEFIRCPYDAQGRESVERALRRSPMPYQGFESVFERQVTLTFCYPEEACR</sequence>
<accession>A0A5B2ZA48</accession>
<comment type="caution">
    <text evidence="3">The sequence shown here is derived from an EMBL/GenBank/DDBJ whole genome shotgun (WGS) entry which is preliminary data.</text>
</comment>
<feature type="region of interest" description="Disordered" evidence="1">
    <location>
        <begin position="68"/>
        <end position="153"/>
    </location>
</feature>
<feature type="region of interest" description="Disordered" evidence="1">
    <location>
        <begin position="190"/>
        <end position="217"/>
    </location>
</feature>
<keyword evidence="2" id="KW-1133">Transmembrane helix</keyword>
<reference evidence="3 4" key="2">
    <citation type="submission" date="2019-09" db="EMBL/GenBank/DDBJ databases">
        <authorList>
            <person name="Mazur A."/>
        </authorList>
    </citation>
    <scope>NUCLEOTIDE SEQUENCE [LARGE SCALE GENOMIC DNA]</scope>
    <source>
        <strain evidence="3 4">3729k</strain>
    </source>
</reference>
<name>A0A5B2ZA48_9GAMM</name>
<feature type="compositionally biased region" description="Pro residues" evidence="1">
    <location>
        <begin position="79"/>
        <end position="101"/>
    </location>
</feature>
<organism evidence="3 4">
    <name type="scientific">Arenimonas fontis</name>
    <dbReference type="NCBI Taxonomy" id="2608255"/>
    <lineage>
        <taxon>Bacteria</taxon>
        <taxon>Pseudomonadati</taxon>
        <taxon>Pseudomonadota</taxon>
        <taxon>Gammaproteobacteria</taxon>
        <taxon>Lysobacterales</taxon>
        <taxon>Lysobacteraceae</taxon>
        <taxon>Arenimonas</taxon>
    </lineage>
</organism>
<keyword evidence="2" id="KW-0472">Membrane</keyword>
<keyword evidence="2" id="KW-0812">Transmembrane</keyword>
<dbReference type="SUPFAM" id="SSF74653">
    <property type="entry name" value="TolA/TonB C-terminal domain"/>
    <property type="match status" value="1"/>
</dbReference>